<dbReference type="KEGG" id="bbes:BESB_054280"/>
<protein>
    <submittedName>
        <fullName evidence="2">Uncharacterized protein</fullName>
    </submittedName>
</protein>
<comment type="caution">
    <text evidence="2">The sequence shown here is derived from an EMBL/GenBank/DDBJ whole genome shotgun (WGS) entry which is preliminary data.</text>
</comment>
<sequence length="347" mass="36026">MTSLTRWLTLRSTLTGAVFAVYSFLGFFRGDTAFDFLFRLGALAAETADELPCTSRELPHNPVSRAAFSVLMPLPASSHDDSHVSTASQAQAPASQIPVMTDGAFTDRAGGTSGTLEMNPSRLPSVLPAAPPPPALPATVPAVDTPVKEPGGGGRPSAADTPGPSDRELTTDATEERSKWSAPGPVAELSCVLPKRRRVVASEGIDSTWLQPLAPQDRIPKRRWIRRFAEDVLKTLQSAGGDATGSVARDIESRQKAPAVGYATHTLALPPRKRLAIASGDTSARVAGRLPSVPPAAPPPPELPATVPAVDTPVKEPGGGGRPSAADTPGPSDRGKSVTPSQLAGLA</sequence>
<dbReference type="Proteomes" id="UP000224006">
    <property type="component" value="Chromosome IV"/>
</dbReference>
<gene>
    <name evidence="2" type="ORF">BESB_054280</name>
</gene>
<feature type="compositionally biased region" description="Low complexity" evidence="1">
    <location>
        <begin position="85"/>
        <end position="96"/>
    </location>
</feature>
<reference evidence="2 3" key="1">
    <citation type="submission" date="2017-09" db="EMBL/GenBank/DDBJ databases">
        <title>Genome sequencing of Besnoitia besnoiti strain Bb-Ger1.</title>
        <authorList>
            <person name="Schares G."/>
            <person name="Venepally P."/>
            <person name="Lorenzi H.A."/>
        </authorList>
    </citation>
    <scope>NUCLEOTIDE SEQUENCE [LARGE SCALE GENOMIC DNA]</scope>
    <source>
        <strain evidence="2 3">Bb-Ger1</strain>
    </source>
</reference>
<feature type="region of interest" description="Disordered" evidence="1">
    <location>
        <begin position="102"/>
        <end position="184"/>
    </location>
</feature>
<proteinExistence type="predicted"/>
<dbReference type="EMBL" id="NWUJ01000004">
    <property type="protein sequence ID" value="PFH35777.1"/>
    <property type="molecule type" value="Genomic_DNA"/>
</dbReference>
<feature type="compositionally biased region" description="Basic and acidic residues" evidence="1">
    <location>
        <begin position="165"/>
        <end position="179"/>
    </location>
</feature>
<dbReference type="RefSeq" id="XP_029219786.1">
    <property type="nucleotide sequence ID" value="XM_029363863.1"/>
</dbReference>
<keyword evidence="3" id="KW-1185">Reference proteome</keyword>
<organism evidence="2 3">
    <name type="scientific">Besnoitia besnoiti</name>
    <name type="common">Apicomplexan protozoan</name>
    <dbReference type="NCBI Taxonomy" id="94643"/>
    <lineage>
        <taxon>Eukaryota</taxon>
        <taxon>Sar</taxon>
        <taxon>Alveolata</taxon>
        <taxon>Apicomplexa</taxon>
        <taxon>Conoidasida</taxon>
        <taxon>Coccidia</taxon>
        <taxon>Eucoccidiorida</taxon>
        <taxon>Eimeriorina</taxon>
        <taxon>Sarcocystidae</taxon>
        <taxon>Besnoitia</taxon>
    </lineage>
</organism>
<dbReference type="AlphaFoldDB" id="A0A2A9MJK5"/>
<feature type="region of interest" description="Disordered" evidence="1">
    <location>
        <begin position="78"/>
        <end position="97"/>
    </location>
</feature>
<feature type="region of interest" description="Disordered" evidence="1">
    <location>
        <begin position="282"/>
        <end position="347"/>
    </location>
</feature>
<dbReference type="VEuPathDB" id="ToxoDB:BESB_054280"/>
<feature type="compositionally biased region" description="Polar residues" evidence="1">
    <location>
        <begin position="338"/>
        <end position="347"/>
    </location>
</feature>
<name>A0A2A9MJK5_BESBE</name>
<feature type="compositionally biased region" description="Pro residues" evidence="1">
    <location>
        <begin position="292"/>
        <end position="303"/>
    </location>
</feature>
<evidence type="ECO:0000313" key="2">
    <source>
        <dbReference type="EMBL" id="PFH35777.1"/>
    </source>
</evidence>
<accession>A0A2A9MJK5</accession>
<evidence type="ECO:0000313" key="3">
    <source>
        <dbReference type="Proteomes" id="UP000224006"/>
    </source>
</evidence>
<dbReference type="GeneID" id="40310357"/>
<evidence type="ECO:0000256" key="1">
    <source>
        <dbReference type="SAM" id="MobiDB-lite"/>
    </source>
</evidence>